<sequence length="80" mass="9062">MTTMSDVRAVLDVRSLPCTTRRATIFGMFDALESGQAFEIVNDHDPAPLRGHFEARADGSYDWTYVEAGPREWRVRTTRG</sequence>
<dbReference type="Pfam" id="PF10006">
    <property type="entry name" value="DUF2249"/>
    <property type="match status" value="1"/>
</dbReference>
<protein>
    <submittedName>
        <fullName evidence="2">DUF2249 domain-containing protein</fullName>
    </submittedName>
</protein>
<accession>A0ABY7BSY3</accession>
<dbReference type="RefSeq" id="WP_268879167.1">
    <property type="nucleotide sequence ID" value="NZ_CP114028.1"/>
</dbReference>
<evidence type="ECO:0000313" key="2">
    <source>
        <dbReference type="EMBL" id="WAP66721.1"/>
    </source>
</evidence>
<organism evidence="2 3">
    <name type="scientific">Jiella pelagia</name>
    <dbReference type="NCBI Taxonomy" id="2986949"/>
    <lineage>
        <taxon>Bacteria</taxon>
        <taxon>Pseudomonadati</taxon>
        <taxon>Pseudomonadota</taxon>
        <taxon>Alphaproteobacteria</taxon>
        <taxon>Hyphomicrobiales</taxon>
        <taxon>Aurantimonadaceae</taxon>
        <taxon>Jiella</taxon>
    </lineage>
</organism>
<dbReference type="EMBL" id="CP114028">
    <property type="protein sequence ID" value="WAP66721.1"/>
    <property type="molecule type" value="Genomic_DNA"/>
</dbReference>
<dbReference type="Proteomes" id="UP001164020">
    <property type="component" value="Plasmid unnamed1"/>
</dbReference>
<reference evidence="2" key="1">
    <citation type="submission" date="2022-12" db="EMBL/GenBank/DDBJ databases">
        <title>Jiella pelagia sp. nov., isolated from phosphonate enriched culture of Northwest Pacific surface seawater.</title>
        <authorList>
            <person name="Shin D.Y."/>
            <person name="Hwang C.Y."/>
        </authorList>
    </citation>
    <scope>NUCLEOTIDE SEQUENCE</scope>
    <source>
        <strain evidence="2">HL-NP1</strain>
        <plasmid evidence="2">unnamed1</plasmid>
    </source>
</reference>
<proteinExistence type="predicted"/>
<evidence type="ECO:0000313" key="3">
    <source>
        <dbReference type="Proteomes" id="UP001164020"/>
    </source>
</evidence>
<keyword evidence="3" id="KW-1185">Reference proteome</keyword>
<keyword evidence="2" id="KW-0614">Plasmid</keyword>
<gene>
    <name evidence="2" type="ORF">OH818_00665</name>
</gene>
<evidence type="ECO:0000259" key="1">
    <source>
        <dbReference type="Pfam" id="PF10006"/>
    </source>
</evidence>
<geneLocation type="plasmid" evidence="2 3">
    <name>unnamed1</name>
</geneLocation>
<feature type="domain" description="DUF2249" evidence="1">
    <location>
        <begin position="10"/>
        <end position="79"/>
    </location>
</feature>
<dbReference type="InterPro" id="IPR018720">
    <property type="entry name" value="DUF2249"/>
</dbReference>
<name>A0ABY7BSY3_9HYPH</name>